<dbReference type="EMBL" id="CANHGI010000004">
    <property type="protein sequence ID" value="CAI5447575.1"/>
    <property type="molecule type" value="Genomic_DNA"/>
</dbReference>
<dbReference type="AlphaFoldDB" id="A0A9P1IM37"/>
<reference evidence="1" key="1">
    <citation type="submission" date="2022-11" db="EMBL/GenBank/DDBJ databases">
        <authorList>
            <person name="Kikuchi T."/>
        </authorList>
    </citation>
    <scope>NUCLEOTIDE SEQUENCE</scope>
    <source>
        <strain evidence="1">PS1010</strain>
    </source>
</reference>
<organism evidence="1 2">
    <name type="scientific">Caenorhabditis angaria</name>
    <dbReference type="NCBI Taxonomy" id="860376"/>
    <lineage>
        <taxon>Eukaryota</taxon>
        <taxon>Metazoa</taxon>
        <taxon>Ecdysozoa</taxon>
        <taxon>Nematoda</taxon>
        <taxon>Chromadorea</taxon>
        <taxon>Rhabditida</taxon>
        <taxon>Rhabditina</taxon>
        <taxon>Rhabditomorpha</taxon>
        <taxon>Rhabditoidea</taxon>
        <taxon>Rhabditidae</taxon>
        <taxon>Peloderinae</taxon>
        <taxon>Caenorhabditis</taxon>
    </lineage>
</organism>
<accession>A0A9P1IM37</accession>
<name>A0A9P1IM37_9PELO</name>
<gene>
    <name evidence="1" type="ORF">CAMP_LOCUS10212</name>
</gene>
<keyword evidence="2" id="KW-1185">Reference proteome</keyword>
<evidence type="ECO:0000313" key="1">
    <source>
        <dbReference type="EMBL" id="CAI5447575.1"/>
    </source>
</evidence>
<sequence length="78" mass="8815">MMKNAMDKSKSSERIFLFISKNVDLSLPGAKLLSPDDLSRRSAEFSRFELRKKYAKEVGDWMQNNGSEIGVWTLGGSN</sequence>
<evidence type="ECO:0000313" key="2">
    <source>
        <dbReference type="Proteomes" id="UP001152747"/>
    </source>
</evidence>
<proteinExistence type="predicted"/>
<comment type="caution">
    <text evidence="1">The sequence shown here is derived from an EMBL/GenBank/DDBJ whole genome shotgun (WGS) entry which is preliminary data.</text>
</comment>
<dbReference type="Proteomes" id="UP001152747">
    <property type="component" value="Unassembled WGS sequence"/>
</dbReference>
<protein>
    <submittedName>
        <fullName evidence="1">Uncharacterized protein</fullName>
    </submittedName>
</protein>